<dbReference type="InterPro" id="IPR012677">
    <property type="entry name" value="Nucleotide-bd_a/b_plait_sf"/>
</dbReference>
<feature type="region of interest" description="Disordered" evidence="2">
    <location>
        <begin position="71"/>
        <end position="103"/>
    </location>
</feature>
<dbReference type="GO" id="GO:0003723">
    <property type="term" value="F:RNA binding"/>
    <property type="evidence" value="ECO:0007669"/>
    <property type="project" value="UniProtKB-UniRule"/>
</dbReference>
<dbReference type="Gene3D" id="3.30.70.330">
    <property type="match status" value="1"/>
</dbReference>
<dbReference type="SUPFAM" id="SSF54928">
    <property type="entry name" value="RNA-binding domain, RBD"/>
    <property type="match status" value="1"/>
</dbReference>
<feature type="domain" description="RRM" evidence="3">
    <location>
        <begin position="11"/>
        <end position="72"/>
    </location>
</feature>
<protein>
    <recommendedName>
        <fullName evidence="3">RRM domain-containing protein</fullName>
    </recommendedName>
</protein>
<comment type="caution">
    <text evidence="4">The sequence shown here is derived from an EMBL/GenBank/DDBJ whole genome shotgun (WGS) entry which is preliminary data.</text>
</comment>
<evidence type="ECO:0000259" key="3">
    <source>
        <dbReference type="PROSITE" id="PS50102"/>
    </source>
</evidence>
<keyword evidence="1" id="KW-0694">RNA-binding</keyword>
<sequence length="131" mass="14721">MPLSCEQYGWVHELFSPFGKLIDIYFGEKKGKNGKNFGFIRFVDVPNVRALEQQLNGTKCRNSMLEINVEKHKRKEAQPKPIPVRKPPPTFSNASYHAKNTRDGRSFAEVVKHKAGAMTTSQAPDTSDSIG</sequence>
<dbReference type="Proteomes" id="UP001157418">
    <property type="component" value="Unassembled WGS sequence"/>
</dbReference>
<organism evidence="4 5">
    <name type="scientific">Lactuca virosa</name>
    <dbReference type="NCBI Taxonomy" id="75947"/>
    <lineage>
        <taxon>Eukaryota</taxon>
        <taxon>Viridiplantae</taxon>
        <taxon>Streptophyta</taxon>
        <taxon>Embryophyta</taxon>
        <taxon>Tracheophyta</taxon>
        <taxon>Spermatophyta</taxon>
        <taxon>Magnoliopsida</taxon>
        <taxon>eudicotyledons</taxon>
        <taxon>Gunneridae</taxon>
        <taxon>Pentapetalae</taxon>
        <taxon>asterids</taxon>
        <taxon>campanulids</taxon>
        <taxon>Asterales</taxon>
        <taxon>Asteraceae</taxon>
        <taxon>Cichorioideae</taxon>
        <taxon>Cichorieae</taxon>
        <taxon>Lactucinae</taxon>
        <taxon>Lactuca</taxon>
    </lineage>
</organism>
<gene>
    <name evidence="4" type="ORF">LVIROSA_LOCUS27924</name>
</gene>
<dbReference type="CDD" id="cd00590">
    <property type="entry name" value="RRM_SF"/>
    <property type="match status" value="1"/>
</dbReference>
<dbReference type="InterPro" id="IPR035979">
    <property type="entry name" value="RBD_domain_sf"/>
</dbReference>
<evidence type="ECO:0000256" key="2">
    <source>
        <dbReference type="SAM" id="MobiDB-lite"/>
    </source>
</evidence>
<evidence type="ECO:0000313" key="4">
    <source>
        <dbReference type="EMBL" id="CAH1441893.1"/>
    </source>
</evidence>
<reference evidence="4 5" key="1">
    <citation type="submission" date="2022-01" db="EMBL/GenBank/DDBJ databases">
        <authorList>
            <person name="Xiong W."/>
            <person name="Schranz E."/>
        </authorList>
    </citation>
    <scope>NUCLEOTIDE SEQUENCE [LARGE SCALE GENOMIC DNA]</scope>
</reference>
<feature type="compositionally biased region" description="Pro residues" evidence="2">
    <location>
        <begin position="80"/>
        <end position="90"/>
    </location>
</feature>
<name>A0AAU9NV61_9ASTR</name>
<dbReference type="PROSITE" id="PS50102">
    <property type="entry name" value="RRM"/>
    <property type="match status" value="1"/>
</dbReference>
<evidence type="ECO:0000313" key="5">
    <source>
        <dbReference type="Proteomes" id="UP001157418"/>
    </source>
</evidence>
<dbReference type="AlphaFoldDB" id="A0AAU9NV61"/>
<dbReference type="EMBL" id="CAKMRJ010005412">
    <property type="protein sequence ID" value="CAH1441893.1"/>
    <property type="molecule type" value="Genomic_DNA"/>
</dbReference>
<accession>A0AAU9NV61</accession>
<keyword evidence="5" id="KW-1185">Reference proteome</keyword>
<evidence type="ECO:0000256" key="1">
    <source>
        <dbReference type="PROSITE-ProRule" id="PRU00176"/>
    </source>
</evidence>
<dbReference type="Pfam" id="PF00076">
    <property type="entry name" value="RRM_1"/>
    <property type="match status" value="1"/>
</dbReference>
<proteinExistence type="predicted"/>
<dbReference type="InterPro" id="IPR000504">
    <property type="entry name" value="RRM_dom"/>
</dbReference>